<dbReference type="Pfam" id="PF00156">
    <property type="entry name" value="Pribosyltran"/>
    <property type="match status" value="1"/>
</dbReference>
<comment type="caution">
    <text evidence="2">The sequence shown here is derived from an EMBL/GenBank/DDBJ whole genome shotgun (WGS) entry which is preliminary data.</text>
</comment>
<protein>
    <submittedName>
        <fullName evidence="2">Phosphoribosyltransferase</fullName>
    </submittedName>
</protein>
<accession>A0A7C5QL96</accession>
<evidence type="ECO:0000259" key="1">
    <source>
        <dbReference type="Pfam" id="PF00156"/>
    </source>
</evidence>
<gene>
    <name evidence="2" type="ORF">ENJ61_04655</name>
</gene>
<sequence length="221" mass="24558">MIFEDRESAGRKLAEVLREKIRLENKPLILAIPRGGIPVAYALAKELRVPMSVVVVRKLGLPWNEEAGFGAVDPDGHTYLDEETVRYAGLDRETIRRIAEKELEELRKREEKFLPRGYPDVRGREVVVVDDGVATGYTAIAAAGFARKRGAKKVLVAVPVCPADASGRFGDSADEFVCFYPSDKPGFAVGMFYRDFHQLSDEETLSYLKRAEQEGLLEPGG</sequence>
<dbReference type="GO" id="GO:0016757">
    <property type="term" value="F:glycosyltransferase activity"/>
    <property type="evidence" value="ECO:0007669"/>
    <property type="project" value="UniProtKB-KW"/>
</dbReference>
<reference evidence="2" key="1">
    <citation type="journal article" date="2020" name="mSystems">
        <title>Genome- and Community-Level Interaction Insights into Carbon Utilization and Element Cycling Functions of Hydrothermarchaeota in Hydrothermal Sediment.</title>
        <authorList>
            <person name="Zhou Z."/>
            <person name="Liu Y."/>
            <person name="Xu W."/>
            <person name="Pan J."/>
            <person name="Luo Z.H."/>
            <person name="Li M."/>
        </authorList>
    </citation>
    <scope>NUCLEOTIDE SEQUENCE [LARGE SCALE GENOMIC DNA]</scope>
    <source>
        <strain evidence="2">HyVt-501</strain>
    </source>
</reference>
<dbReference type="CDD" id="cd06223">
    <property type="entry name" value="PRTases_typeI"/>
    <property type="match status" value="1"/>
</dbReference>
<keyword evidence="2" id="KW-0328">Glycosyltransferase</keyword>
<dbReference type="InterPro" id="IPR000836">
    <property type="entry name" value="PRTase_dom"/>
</dbReference>
<name>A0A7C5QL96_AQUAO</name>
<dbReference type="SUPFAM" id="SSF53271">
    <property type="entry name" value="PRTase-like"/>
    <property type="match status" value="1"/>
</dbReference>
<organism evidence="2">
    <name type="scientific">Aquifex aeolicus</name>
    <dbReference type="NCBI Taxonomy" id="63363"/>
    <lineage>
        <taxon>Bacteria</taxon>
        <taxon>Pseudomonadati</taxon>
        <taxon>Aquificota</taxon>
        <taxon>Aquificia</taxon>
        <taxon>Aquificales</taxon>
        <taxon>Aquificaceae</taxon>
        <taxon>Aquifex</taxon>
    </lineage>
</organism>
<dbReference type="EMBL" id="DRNB01000169">
    <property type="protein sequence ID" value="HHJ64180.1"/>
    <property type="molecule type" value="Genomic_DNA"/>
</dbReference>
<dbReference type="Proteomes" id="UP000885792">
    <property type="component" value="Unassembled WGS sequence"/>
</dbReference>
<evidence type="ECO:0000313" key="2">
    <source>
        <dbReference type="EMBL" id="HHJ64180.1"/>
    </source>
</evidence>
<dbReference type="Gene3D" id="3.30.1310.20">
    <property type="entry name" value="PRTase-like"/>
    <property type="match status" value="1"/>
</dbReference>
<keyword evidence="2" id="KW-0808">Transferase</keyword>
<proteinExistence type="predicted"/>
<dbReference type="InterPro" id="IPR029057">
    <property type="entry name" value="PRTase-like"/>
</dbReference>
<feature type="domain" description="Phosphoribosyltransferase" evidence="1">
    <location>
        <begin position="10"/>
        <end position="191"/>
    </location>
</feature>
<dbReference type="Gene3D" id="3.40.50.2020">
    <property type="match status" value="1"/>
</dbReference>
<dbReference type="AlphaFoldDB" id="A0A7C5QL96"/>